<dbReference type="PANTHER" id="PTHR43712">
    <property type="entry name" value="PUTATIVE (AFU_ORTHOLOGUE AFUA_4G14580)-RELATED"/>
    <property type="match status" value="1"/>
</dbReference>
<proteinExistence type="predicted"/>
<protein>
    <recommendedName>
        <fullName evidence="4">O-methyltransferase C-terminal domain-containing protein</fullName>
    </recommendedName>
</protein>
<dbReference type="AlphaFoldDB" id="M2P9Z0"/>
<evidence type="ECO:0000256" key="2">
    <source>
        <dbReference type="ARBA" id="ARBA00022679"/>
    </source>
</evidence>
<keyword evidence="1" id="KW-0489">Methyltransferase</keyword>
<dbReference type="GO" id="GO:0008171">
    <property type="term" value="F:O-methyltransferase activity"/>
    <property type="evidence" value="ECO:0007669"/>
    <property type="project" value="InterPro"/>
</dbReference>
<dbReference type="PROSITE" id="PS51683">
    <property type="entry name" value="SAM_OMT_II"/>
    <property type="match status" value="1"/>
</dbReference>
<name>M2P9Z0_CERS8</name>
<feature type="domain" description="O-methyltransferase C-terminal" evidence="4">
    <location>
        <begin position="275"/>
        <end position="370"/>
    </location>
</feature>
<dbReference type="Gene3D" id="3.40.50.150">
    <property type="entry name" value="Vaccinia Virus protein VP39"/>
    <property type="match status" value="1"/>
</dbReference>
<dbReference type="GO" id="GO:0032259">
    <property type="term" value="P:methylation"/>
    <property type="evidence" value="ECO:0007669"/>
    <property type="project" value="UniProtKB-KW"/>
</dbReference>
<evidence type="ECO:0000313" key="5">
    <source>
        <dbReference type="EMBL" id="EMD32289.1"/>
    </source>
</evidence>
<dbReference type="Proteomes" id="UP000016930">
    <property type="component" value="Unassembled WGS sequence"/>
</dbReference>
<dbReference type="HOGENOM" id="CLU_005533_0_1_1"/>
<dbReference type="SUPFAM" id="SSF53335">
    <property type="entry name" value="S-adenosyl-L-methionine-dependent methyltransferases"/>
    <property type="match status" value="1"/>
</dbReference>
<gene>
    <name evidence="5" type="ORF">CERSUDRAFT_77587</name>
</gene>
<dbReference type="InterPro" id="IPR001077">
    <property type="entry name" value="COMT_C"/>
</dbReference>
<keyword evidence="3" id="KW-0949">S-adenosyl-L-methionine</keyword>
<dbReference type="PANTHER" id="PTHR43712:SF2">
    <property type="entry name" value="O-METHYLTRANSFERASE CICE"/>
    <property type="match status" value="1"/>
</dbReference>
<evidence type="ECO:0000256" key="3">
    <source>
        <dbReference type="ARBA" id="ARBA00022691"/>
    </source>
</evidence>
<dbReference type="SUPFAM" id="SSF46785">
    <property type="entry name" value="Winged helix' DNA-binding domain"/>
    <property type="match status" value="1"/>
</dbReference>
<dbReference type="OrthoDB" id="1606438at2759"/>
<dbReference type="InterPro" id="IPR036390">
    <property type="entry name" value="WH_DNA-bd_sf"/>
</dbReference>
<evidence type="ECO:0000256" key="1">
    <source>
        <dbReference type="ARBA" id="ARBA00022603"/>
    </source>
</evidence>
<dbReference type="InterPro" id="IPR029063">
    <property type="entry name" value="SAM-dependent_MTases_sf"/>
</dbReference>
<dbReference type="Gene3D" id="1.10.10.10">
    <property type="entry name" value="Winged helix-like DNA-binding domain superfamily/Winged helix DNA-binding domain"/>
    <property type="match status" value="1"/>
</dbReference>
<evidence type="ECO:0000313" key="6">
    <source>
        <dbReference type="Proteomes" id="UP000016930"/>
    </source>
</evidence>
<dbReference type="Pfam" id="PF00891">
    <property type="entry name" value="Methyltransf_2"/>
    <property type="match status" value="1"/>
</dbReference>
<keyword evidence="6" id="KW-1185">Reference proteome</keyword>
<dbReference type="STRING" id="914234.M2P9Z0"/>
<organism evidence="5 6">
    <name type="scientific">Ceriporiopsis subvermispora (strain B)</name>
    <name type="common">White-rot fungus</name>
    <name type="synonym">Gelatoporia subvermispora</name>
    <dbReference type="NCBI Taxonomy" id="914234"/>
    <lineage>
        <taxon>Eukaryota</taxon>
        <taxon>Fungi</taxon>
        <taxon>Dikarya</taxon>
        <taxon>Basidiomycota</taxon>
        <taxon>Agaricomycotina</taxon>
        <taxon>Agaricomycetes</taxon>
        <taxon>Polyporales</taxon>
        <taxon>Gelatoporiaceae</taxon>
        <taxon>Gelatoporia</taxon>
    </lineage>
</organism>
<dbReference type="EMBL" id="KB445812">
    <property type="protein sequence ID" value="EMD32289.1"/>
    <property type="molecule type" value="Genomic_DNA"/>
</dbReference>
<dbReference type="InterPro" id="IPR036388">
    <property type="entry name" value="WH-like_DNA-bd_sf"/>
</dbReference>
<accession>M2P9Z0</accession>
<reference evidence="5 6" key="1">
    <citation type="journal article" date="2012" name="Proc. Natl. Acad. Sci. U.S.A.">
        <title>Comparative genomics of Ceriporiopsis subvermispora and Phanerochaete chrysosporium provide insight into selective ligninolysis.</title>
        <authorList>
            <person name="Fernandez-Fueyo E."/>
            <person name="Ruiz-Duenas F.J."/>
            <person name="Ferreira P."/>
            <person name="Floudas D."/>
            <person name="Hibbett D.S."/>
            <person name="Canessa P."/>
            <person name="Larrondo L.F."/>
            <person name="James T.Y."/>
            <person name="Seelenfreund D."/>
            <person name="Lobos S."/>
            <person name="Polanco R."/>
            <person name="Tello M."/>
            <person name="Honda Y."/>
            <person name="Watanabe T."/>
            <person name="Watanabe T."/>
            <person name="Ryu J.S."/>
            <person name="Kubicek C.P."/>
            <person name="Schmoll M."/>
            <person name="Gaskell J."/>
            <person name="Hammel K.E."/>
            <person name="St John F.J."/>
            <person name="Vanden Wymelenberg A."/>
            <person name="Sabat G."/>
            <person name="Splinter BonDurant S."/>
            <person name="Syed K."/>
            <person name="Yadav J.S."/>
            <person name="Doddapaneni H."/>
            <person name="Subramanian V."/>
            <person name="Lavin J.L."/>
            <person name="Oguiza J.A."/>
            <person name="Perez G."/>
            <person name="Pisabarro A.G."/>
            <person name="Ramirez L."/>
            <person name="Santoyo F."/>
            <person name="Master E."/>
            <person name="Coutinho P.M."/>
            <person name="Henrissat B."/>
            <person name="Lombard V."/>
            <person name="Magnuson J.K."/>
            <person name="Kuees U."/>
            <person name="Hori C."/>
            <person name="Igarashi K."/>
            <person name="Samejima M."/>
            <person name="Held B.W."/>
            <person name="Barry K.W."/>
            <person name="LaButti K.M."/>
            <person name="Lapidus A."/>
            <person name="Lindquist E.A."/>
            <person name="Lucas S.M."/>
            <person name="Riley R."/>
            <person name="Salamov A.A."/>
            <person name="Hoffmeister D."/>
            <person name="Schwenk D."/>
            <person name="Hadar Y."/>
            <person name="Yarden O."/>
            <person name="de Vries R.P."/>
            <person name="Wiebenga A."/>
            <person name="Stenlid J."/>
            <person name="Eastwood D."/>
            <person name="Grigoriev I.V."/>
            <person name="Berka R.M."/>
            <person name="Blanchette R.A."/>
            <person name="Kersten P."/>
            <person name="Martinez A.T."/>
            <person name="Vicuna R."/>
            <person name="Cullen D."/>
        </authorList>
    </citation>
    <scope>NUCLEOTIDE SEQUENCE [LARGE SCALE GENOMIC DNA]</scope>
    <source>
        <strain evidence="5 6">B</strain>
    </source>
</reference>
<keyword evidence="2" id="KW-0808">Transferase</keyword>
<sequence>MSELHQLQTNLNKALDAIREELEVHRLPDLSSFSAEPHPLDSPEFICPPRLYEARRLALGKFYSSCATLGQLDSLLQRPYDKVVKQSAAVYDTACLDLIVKAGILDKLANAEDITVGLSVISLESELDIDSKKITPVLRYLSAQGWLRETTEGVFTLTRTSLELREGCNGRKWILTEGKPRIAMALMNQITHPDKDWRYSGQSTRTAFQLAYNTDKTLFEHLKDHPDMLRQWASSVQESHRAHSRGRPGKRRCCIGSNVGSNTDQSYEVNLIRVSSLPNATLIVQELGEVVPLAKRHIQQQLQNNAEVSRINVETHNFFDPQQRVGENHVFVLRHVLHNWPDNLCVQILANLAADASTSSRVIIVDAVIAPCITSTSSSAARQSRATDLDELQDRNEYCPISAPPYIPLNFGTCAIMPLALGVHLMGVLNAYERTASEWSDLVGKAGLRIVAVHPLRGMESVIECQLAEN</sequence>
<evidence type="ECO:0000259" key="4">
    <source>
        <dbReference type="Pfam" id="PF00891"/>
    </source>
</evidence>
<dbReference type="InterPro" id="IPR016461">
    <property type="entry name" value="COMT-like"/>
</dbReference>